<protein>
    <recommendedName>
        <fullName evidence="2">YhdP central domain-containing protein</fullName>
    </recommendedName>
</protein>
<evidence type="ECO:0000313" key="4">
    <source>
        <dbReference type="Proteomes" id="UP000031637"/>
    </source>
</evidence>
<dbReference type="EMBL" id="AP012547">
    <property type="protein sequence ID" value="BAO30820.1"/>
    <property type="molecule type" value="Genomic_DNA"/>
</dbReference>
<feature type="region of interest" description="Disordered" evidence="1">
    <location>
        <begin position="825"/>
        <end position="846"/>
    </location>
</feature>
<evidence type="ECO:0000313" key="3">
    <source>
        <dbReference type="EMBL" id="BAO30820.1"/>
    </source>
</evidence>
<dbReference type="STRING" id="1223802.SUTH_03042"/>
<sequence length="1294" mass="140925">MRALLWAATLGYFAFALLLLALRYAILPQIESYRGDVEQMISTAINRPVGIRRIEAHWAGLRPALHLEGFEIRDTRGQAALGFDQVEAELAWSSLWRFQLRLARLELDSPTLLLRRDGKGRFFAAGLEITPQPNDQDDFADWLLAQDRVVIRNASIAWQDELRNAPLLELKHLNFQLDNSGSRHRFGFTAEPPRQLAARIDIRGDFKGPDLDQLEAWKGDVYAELDYADLAGWRSWVDYPVSLPQGSGALRLWLGFARKELVSATADVRLADVRLQLRPDLPELNLLQLEGRLAGRRLDGGFEAELKHLTLATRDGLTLQPTDLKLAWQDAAANRPPQGAASANGLDLAALARLAAYLPLDDANRARLVRHAPRGRVFDLKLDWKGSFDTAGNAGRSGKWSIKSRFEGLGLTALGPVPGISGVSGRIEGSEKGGSVRLDGQRASFELPTVFPEPRLELEAFSADLDWQSVADGFQVLLNKAAFHNKDAAGEASGNWRALGEGPGAIELDARLTRGSGDAVWRYMPLAVGKDVRDWLRVAIIGGKASDTTLKLRGDLRQFPFRDGKGGLFEVRGKFRDASLRYAGSWPEINGIEGDLLFSGQRMLITGKSGKIFGVGLREVRAEIADLEQMEELLTVTGKALGPTADFLRFIEASPVGERIDHFTEDMKAEGNGELDLRLDLPLRRLGNSKVDGSYRFDGNRLTVDNDLPPLAEVRGALRFTADHLEARGIRGTLLGTPLGVDVKTTGDGGVQVNAAGEVNMATLRRQFPQAVFDHLSGSTKWTGSVRVKKKSAEVKLGSNLVGLSSSLPEPFNKSATDTLAFSFERKPPPDAATRTATKVGARDTATKPAVAQDMLDLSLGRALRMQLVRRHDASPPAITRGVLAIGDVSAAMPERSVMIAANLPRINADFWRGILAGARGGNGQTESALPLLPAVQFDLRTPDLTVQDKSFHDVRVSGSRPEGSSSTRFELKSRELAGNFEWNSIGNGKLSGRIAQFSIPESVASPAALQAKTSEVIERIPALDITVDKLSFKDRALGAVRIAAENRDGYWNTRIDVKNEDGTLEATGRWRPSPTQPDTRVEFKLDATSIEKLLARIGYPDTVRRGNAKLSGNLSWTGSPFTLDYPSLNGGLKLDASGGQFIKLEPGVGRLLGILSLQSLPRRITLDFRDIFSEGFAFDNIGGQFAIARGVMETKELQIQGPSAKVLMSGTVNLGAETQDLKVRVQPAVGESIAVGAMIANPVAGAVVWAAQKILRDPLDQAFAFEYAVTGSWADPKVEKLGQTQPKAVEGTK</sequence>
<keyword evidence="4" id="KW-1185">Reference proteome</keyword>
<dbReference type="InterPro" id="IPR025263">
    <property type="entry name" value="YhdP_central"/>
</dbReference>
<dbReference type="RefSeq" id="WP_041100411.1">
    <property type="nucleotide sequence ID" value="NZ_AP012547.1"/>
</dbReference>
<gene>
    <name evidence="3" type="ORF">SUTH_03042</name>
</gene>
<feature type="domain" description="YhdP central" evidence="2">
    <location>
        <begin position="2"/>
        <end position="1279"/>
    </location>
</feature>
<reference evidence="3 4" key="1">
    <citation type="journal article" date="2014" name="Syst. Appl. Microbiol.">
        <title>Complete genomes of freshwater sulfur oxidizers Sulfuricella denitrificans skB26 and Sulfuritalea hydrogenivorans sk43H: genetic insights into the sulfur oxidation pathway of betaproteobacteria.</title>
        <authorList>
            <person name="Watanabe T."/>
            <person name="Kojima H."/>
            <person name="Fukui M."/>
        </authorList>
    </citation>
    <scope>NUCLEOTIDE SEQUENCE [LARGE SCALE GENOMIC DNA]</scope>
    <source>
        <strain evidence="3">DSM22779</strain>
    </source>
</reference>
<dbReference type="Pfam" id="PF13116">
    <property type="entry name" value="YhdP"/>
    <property type="match status" value="1"/>
</dbReference>
<dbReference type="HOGENOM" id="CLU_003522_4_0_4"/>
<dbReference type="PANTHER" id="PTHR38690:SF1">
    <property type="entry name" value="PROTEASE"/>
    <property type="match status" value="1"/>
</dbReference>
<dbReference type="NCBIfam" id="TIGR02099">
    <property type="entry name" value="YhdP family protein"/>
    <property type="match status" value="1"/>
</dbReference>
<name>W0SJM8_9PROT</name>
<dbReference type="InterPro" id="IPR011836">
    <property type="entry name" value="YhdP"/>
</dbReference>
<dbReference type="Proteomes" id="UP000031637">
    <property type="component" value="Chromosome"/>
</dbReference>
<evidence type="ECO:0000259" key="2">
    <source>
        <dbReference type="Pfam" id="PF13116"/>
    </source>
</evidence>
<dbReference type="KEGG" id="shd:SUTH_03042"/>
<accession>W0SJM8</accession>
<evidence type="ECO:0000256" key="1">
    <source>
        <dbReference type="SAM" id="MobiDB-lite"/>
    </source>
</evidence>
<proteinExistence type="predicted"/>
<organism evidence="3 4">
    <name type="scientific">Sulfuritalea hydrogenivorans sk43H</name>
    <dbReference type="NCBI Taxonomy" id="1223802"/>
    <lineage>
        <taxon>Bacteria</taxon>
        <taxon>Pseudomonadati</taxon>
        <taxon>Pseudomonadota</taxon>
        <taxon>Betaproteobacteria</taxon>
        <taxon>Nitrosomonadales</taxon>
        <taxon>Sterolibacteriaceae</taxon>
        <taxon>Sulfuritalea</taxon>
    </lineage>
</organism>
<dbReference type="PANTHER" id="PTHR38690">
    <property type="entry name" value="PROTEASE-RELATED"/>
    <property type="match status" value="1"/>
</dbReference>